<dbReference type="InterPro" id="IPR026634">
    <property type="entry name" value="TPST-like"/>
</dbReference>
<dbReference type="EMBL" id="FXWH01000001">
    <property type="protein sequence ID" value="SMQ61969.1"/>
    <property type="molecule type" value="Genomic_DNA"/>
</dbReference>
<dbReference type="PANTHER" id="PTHR12788:SF10">
    <property type="entry name" value="PROTEIN-TYROSINE SULFOTRANSFERASE"/>
    <property type="match status" value="1"/>
</dbReference>
<keyword evidence="3" id="KW-1185">Reference proteome</keyword>
<dbReference type="SUPFAM" id="SSF48452">
    <property type="entry name" value="TPR-like"/>
    <property type="match status" value="1"/>
</dbReference>
<dbReference type="AlphaFoldDB" id="A0A1Y6EHX0"/>
<dbReference type="SMART" id="SM00028">
    <property type="entry name" value="TPR"/>
    <property type="match status" value="3"/>
</dbReference>
<dbReference type="Gene3D" id="1.25.40.10">
    <property type="entry name" value="Tetratricopeptide repeat domain"/>
    <property type="match status" value="1"/>
</dbReference>
<dbReference type="InterPro" id="IPR019734">
    <property type="entry name" value="TPR_rpt"/>
</dbReference>
<keyword evidence="1" id="KW-0808">Transferase</keyword>
<evidence type="ECO:0000313" key="3">
    <source>
        <dbReference type="Proteomes" id="UP000194450"/>
    </source>
</evidence>
<dbReference type="Gene3D" id="3.40.50.300">
    <property type="entry name" value="P-loop containing nucleotide triphosphate hydrolases"/>
    <property type="match status" value="1"/>
</dbReference>
<organism evidence="2 3">
    <name type="scientific">Pseudidiomarina planktonica</name>
    <dbReference type="NCBI Taxonomy" id="1323738"/>
    <lineage>
        <taxon>Bacteria</taxon>
        <taxon>Pseudomonadati</taxon>
        <taxon>Pseudomonadota</taxon>
        <taxon>Gammaproteobacteria</taxon>
        <taxon>Alteromonadales</taxon>
        <taxon>Idiomarinaceae</taxon>
        <taxon>Pseudidiomarina</taxon>
    </lineage>
</organism>
<name>A0A1Y6EHX0_9GAMM</name>
<dbReference type="InterPro" id="IPR027417">
    <property type="entry name" value="P-loop_NTPase"/>
</dbReference>
<protein>
    <submittedName>
        <fullName evidence="2">Tetratricopeptide repeat-containing protein</fullName>
    </submittedName>
</protein>
<dbReference type="GO" id="GO:0008476">
    <property type="term" value="F:protein-tyrosine sulfotransferase activity"/>
    <property type="evidence" value="ECO:0007669"/>
    <property type="project" value="InterPro"/>
</dbReference>
<dbReference type="RefSeq" id="WP_086433806.1">
    <property type="nucleotide sequence ID" value="NZ_FXWH01000001.1"/>
</dbReference>
<sequence>MSVNTNLNPAEELTMQVKKYANAGEYEKALQLVQAVVHENVESVAMLHTAFQLTARLNRLDLALNYVDRALAQAPEQPVFLLNKIQTLLRLKRREEVLELTERAGKLLTDNAKYQHAISKIYTQLDMPAKALPVLEELVKNNPDETDYRYDLALCQFFLNDTKAAEKNLDKVIAANPEGAPAAIHVRSALRKQTKKNNHIEFLTERTKSDDIKDVPVWFALAKEYEDLGEFDESFKALEAGNKLKRSKIQYDEKAELSALQSLVDSSKDLKIGAKKAAKKGEPTPVFIVGMPRTGTTLLENLLSSHSKVKSMGELPDFPRFLADAIDADIAAAGGNLPRTVAAQNLDFKALGERYMKSVQELADGHDYVVDKLPFNFLYCGLIQKALPHAKIIHVQRDAMDTCFAIYKTFFNQVYAYSYDQEELARYYGAYQRLMQHWHKLMGKRLIAVRYEDLVKETESSAQTVFEYCGIDWEPEVMEFYSKKTPSSTASAAQVRLPVYTSSVDKWKKFKAHLEPMQAQLQKELAEQSDK</sequence>
<gene>
    <name evidence="2" type="ORF">SAMN06297229_0641</name>
</gene>
<dbReference type="Pfam" id="PF14559">
    <property type="entry name" value="TPR_19"/>
    <property type="match status" value="1"/>
</dbReference>
<dbReference type="OrthoDB" id="9815894at2"/>
<dbReference type="SUPFAM" id="SSF52540">
    <property type="entry name" value="P-loop containing nucleoside triphosphate hydrolases"/>
    <property type="match status" value="1"/>
</dbReference>
<dbReference type="Pfam" id="PF13469">
    <property type="entry name" value="Sulfotransfer_3"/>
    <property type="match status" value="1"/>
</dbReference>
<evidence type="ECO:0000256" key="1">
    <source>
        <dbReference type="ARBA" id="ARBA00022679"/>
    </source>
</evidence>
<dbReference type="Pfam" id="PF13181">
    <property type="entry name" value="TPR_8"/>
    <property type="match status" value="1"/>
</dbReference>
<dbReference type="PANTHER" id="PTHR12788">
    <property type="entry name" value="PROTEIN-TYROSINE SULFOTRANSFERASE 2"/>
    <property type="match status" value="1"/>
</dbReference>
<dbReference type="InterPro" id="IPR011990">
    <property type="entry name" value="TPR-like_helical_dom_sf"/>
</dbReference>
<dbReference type="Proteomes" id="UP000194450">
    <property type="component" value="Unassembled WGS sequence"/>
</dbReference>
<reference evidence="3" key="1">
    <citation type="submission" date="2017-04" db="EMBL/GenBank/DDBJ databases">
        <authorList>
            <person name="Varghese N."/>
            <person name="Submissions S."/>
        </authorList>
    </citation>
    <scope>NUCLEOTIDE SEQUENCE [LARGE SCALE GENOMIC DNA]</scope>
</reference>
<accession>A0A1Y6EHX0</accession>
<evidence type="ECO:0000313" key="2">
    <source>
        <dbReference type="EMBL" id="SMQ61969.1"/>
    </source>
</evidence>
<proteinExistence type="predicted"/>